<feature type="transmembrane region" description="Helical" evidence="3">
    <location>
        <begin position="965"/>
        <end position="985"/>
    </location>
</feature>
<reference evidence="6" key="1">
    <citation type="submission" date="2016-11" db="UniProtKB">
        <authorList>
            <consortium name="WormBaseParasite"/>
        </authorList>
    </citation>
    <scope>IDENTIFICATION</scope>
</reference>
<dbReference type="Pfam" id="PF00583">
    <property type="entry name" value="Acetyltransf_1"/>
    <property type="match status" value="1"/>
</dbReference>
<keyword evidence="3" id="KW-0472">Membrane</keyword>
<evidence type="ECO:0000256" key="3">
    <source>
        <dbReference type="SAM" id="Phobius"/>
    </source>
</evidence>
<dbReference type="AlphaFoldDB" id="A0A1I8HND2"/>
<organism evidence="5 6">
    <name type="scientific">Macrostomum lignano</name>
    <dbReference type="NCBI Taxonomy" id="282301"/>
    <lineage>
        <taxon>Eukaryota</taxon>
        <taxon>Metazoa</taxon>
        <taxon>Spiralia</taxon>
        <taxon>Lophotrochozoa</taxon>
        <taxon>Platyhelminthes</taxon>
        <taxon>Rhabditophora</taxon>
        <taxon>Macrostomorpha</taxon>
        <taxon>Macrostomida</taxon>
        <taxon>Macrostomidae</taxon>
        <taxon>Macrostomum</taxon>
    </lineage>
</organism>
<feature type="transmembrane region" description="Helical" evidence="3">
    <location>
        <begin position="97"/>
        <end position="123"/>
    </location>
</feature>
<evidence type="ECO:0000313" key="5">
    <source>
        <dbReference type="Proteomes" id="UP000095280"/>
    </source>
</evidence>
<feature type="transmembrane region" description="Helical" evidence="3">
    <location>
        <begin position="873"/>
        <end position="896"/>
    </location>
</feature>
<feature type="compositionally biased region" description="Acidic residues" evidence="2">
    <location>
        <begin position="388"/>
        <end position="403"/>
    </location>
</feature>
<dbReference type="Proteomes" id="UP000095280">
    <property type="component" value="Unplaced"/>
</dbReference>
<feature type="domain" description="N-acetyltransferase" evidence="4">
    <location>
        <begin position="972"/>
        <end position="1137"/>
    </location>
</feature>
<keyword evidence="1" id="KW-0808">Transferase</keyword>
<dbReference type="CDD" id="cd04301">
    <property type="entry name" value="NAT_SF"/>
    <property type="match status" value="1"/>
</dbReference>
<keyword evidence="5" id="KW-1185">Reference proteome</keyword>
<sequence>ILVVNELAASGGHWPAAAEAAAWAATTESIVEVAAATAAKLALLRIAAAAASVKFGRRPPTALVIAGSSVAAAAAAVVEVATAAWKAAARAASLHSTAHLLLLLLLLHHVVLLLLLLLLLAVMSRIGYVRPLRVPDVVVEVLHIFADIVNGRLVLVEDLPSSTINSAKFFNKGLLLAAAPTTGQLAPAVEVTKSVGSCGAAAGLADSDPFATALLSVELLYNFSSQSNILAHHCAMIGHDFLDINIVLERDPTAPEEFSFSQRILQCQAHKAWIGFAQSFNFFAGRGRLGSLSSPCSSCSSSCAFELSIFGCFGSVDCDSSVFGCSAGDSSLADEASVFAASSPAASGLPLSGAAAAAVSAGASSAEAAAEFWDQSDLPPFSASEWSELSDEDEDDESDEELDEELELELLPADLRLAARFVVGFARIGDCCCCCCFSGRSTRSRRGCGFSLDWRPLSFALFRVVSIAIVGGVVRRRVKYFELLGLVDVHHAVIQQAHRLQLVECTQTFVNIVLAAANILLVEVRMVFLLEPFLGFVSVKEFRQLTTNEFFFVGSVPGRRQDYSLEDRQDYSLVDSQGYSLVDSQDYSLVDSQDYSLVDSQDYSLVDGQDYRLVDRQDYSLVDRQDYSLVDRQDYSLVDRQDYSLVDRQDYSLVDRKDYSLVDSQDYSLVDSQDYSLVDSQDYSLVDGQDYRLVDRQYYSLVDSQDYSLVDSQDYSLVDSKDYSLKLFKRLQHIGIRRARSASRTVRMLHERLHHWRLLLLMRRRSHATGSVRRHQGRRRRLRVTRIIVATVRPATTAGAPAVVAAMRRWTRRAVVSALSLERRAATAAAFVAAAPIVIIVVLTRRVVVVLTAGTSAVAARRRGAIGLLPGPIAAAVEVASLLFELVAGLAPIVVVARHRLRIRAYEAADQVSVVALMRRAILWSFLESAPRLLATDQVRLGLTCLMACGAVSHNSLALGICWELLAAIVLMLLLLVCIACGSRLCDSGSGCLPASSCLSLLRAASLSDSRLWVAALSSNGNIVGVLALRQLPSPPSAPPVDADSQQQQQPPVLELTHLVVMRSLRRRGVGSALLRAALRHAVPSGRMRLVRAVCSDLQASLRSFLLKRHGFAPASCHGNDKRRLLWASVYERKTSVYSLCEDRIDDFSTSSGVLQGDTLAPSIFIVVLDYVLRRVLEKEDGFVVARRRSRRFP</sequence>
<dbReference type="InterPro" id="IPR016181">
    <property type="entry name" value="Acyl_CoA_acyltransferase"/>
</dbReference>
<dbReference type="PROSITE" id="PS51186">
    <property type="entry name" value="GNAT"/>
    <property type="match status" value="1"/>
</dbReference>
<dbReference type="PANTHER" id="PTHR13947:SF37">
    <property type="entry name" value="LD18367P"/>
    <property type="match status" value="1"/>
</dbReference>
<evidence type="ECO:0000256" key="1">
    <source>
        <dbReference type="ARBA" id="ARBA00022679"/>
    </source>
</evidence>
<feature type="transmembrane region" description="Helical" evidence="3">
    <location>
        <begin position="62"/>
        <end position="85"/>
    </location>
</feature>
<dbReference type="GO" id="GO:0008080">
    <property type="term" value="F:N-acetyltransferase activity"/>
    <property type="evidence" value="ECO:0007669"/>
    <property type="project" value="InterPro"/>
</dbReference>
<dbReference type="PANTHER" id="PTHR13947">
    <property type="entry name" value="GNAT FAMILY N-ACETYLTRANSFERASE"/>
    <property type="match status" value="1"/>
</dbReference>
<evidence type="ECO:0000259" key="4">
    <source>
        <dbReference type="PROSITE" id="PS51186"/>
    </source>
</evidence>
<dbReference type="SUPFAM" id="SSF55729">
    <property type="entry name" value="Acyl-CoA N-acyltransferases (Nat)"/>
    <property type="match status" value="1"/>
</dbReference>
<keyword evidence="3" id="KW-0812">Transmembrane</keyword>
<name>A0A1I8HND2_9PLAT</name>
<keyword evidence="3" id="KW-1133">Transmembrane helix</keyword>
<feature type="region of interest" description="Disordered" evidence="2">
    <location>
        <begin position="384"/>
        <end position="403"/>
    </location>
</feature>
<feature type="transmembrane region" description="Helical" evidence="3">
    <location>
        <begin position="828"/>
        <end position="853"/>
    </location>
</feature>
<protein>
    <submittedName>
        <fullName evidence="6">N-acetyltransferase domain-containing protein</fullName>
    </submittedName>
</protein>
<dbReference type="InterPro" id="IPR000182">
    <property type="entry name" value="GNAT_dom"/>
</dbReference>
<evidence type="ECO:0000256" key="2">
    <source>
        <dbReference type="SAM" id="MobiDB-lite"/>
    </source>
</evidence>
<dbReference type="Gene3D" id="3.40.630.30">
    <property type="match status" value="1"/>
</dbReference>
<dbReference type="InterPro" id="IPR050769">
    <property type="entry name" value="NAT_camello-type"/>
</dbReference>
<proteinExistence type="predicted"/>
<evidence type="ECO:0000313" key="6">
    <source>
        <dbReference type="WBParaSite" id="maker-uti_cns_0007157-snap-gene-0.5-mRNA-1"/>
    </source>
</evidence>
<accession>A0A1I8HND2</accession>
<dbReference type="WBParaSite" id="maker-uti_cns_0007157-snap-gene-0.5-mRNA-1">
    <property type="protein sequence ID" value="maker-uti_cns_0007157-snap-gene-0.5-mRNA-1"/>
    <property type="gene ID" value="maker-uti_cns_0007157-snap-gene-0.5"/>
</dbReference>